<name>A0A839Z2P7_9HYPH</name>
<comment type="caution">
    <text evidence="2">The sequence shown here is derived from an EMBL/GenBank/DDBJ whole genome shotgun (WGS) entry which is preliminary data.</text>
</comment>
<sequence>MVDKVRENRLRRKAQRQGLRLEKSRRRDPDALDHGGWMLIDIASNAIVFGSGAAPYRADLDAVEAYLTGGRREVAHAAG</sequence>
<keyword evidence="3" id="KW-1185">Reference proteome</keyword>
<protein>
    <submittedName>
        <fullName evidence="2">Uncharacterized protein</fullName>
    </submittedName>
</protein>
<reference evidence="2 3" key="1">
    <citation type="submission" date="2020-08" db="EMBL/GenBank/DDBJ databases">
        <title>Genomic Encyclopedia of Type Strains, Phase IV (KMG-IV): sequencing the most valuable type-strain genomes for metagenomic binning, comparative biology and taxonomic classification.</title>
        <authorList>
            <person name="Goeker M."/>
        </authorList>
    </citation>
    <scope>NUCLEOTIDE SEQUENCE [LARGE SCALE GENOMIC DNA]</scope>
    <source>
        <strain evidence="2 3">DSM 5895</strain>
    </source>
</reference>
<dbReference type="AlphaFoldDB" id="A0A839Z2P7"/>
<organism evidence="2 3">
    <name type="scientific">Ancylobacter tetraedralis</name>
    <dbReference type="NCBI Taxonomy" id="217068"/>
    <lineage>
        <taxon>Bacteria</taxon>
        <taxon>Pseudomonadati</taxon>
        <taxon>Pseudomonadota</taxon>
        <taxon>Alphaproteobacteria</taxon>
        <taxon>Hyphomicrobiales</taxon>
        <taxon>Xanthobacteraceae</taxon>
        <taxon>Ancylobacter</taxon>
    </lineage>
</organism>
<evidence type="ECO:0000313" key="3">
    <source>
        <dbReference type="Proteomes" id="UP000533469"/>
    </source>
</evidence>
<evidence type="ECO:0000256" key="1">
    <source>
        <dbReference type="SAM" id="MobiDB-lite"/>
    </source>
</evidence>
<evidence type="ECO:0000313" key="2">
    <source>
        <dbReference type="EMBL" id="MBB3770984.1"/>
    </source>
</evidence>
<accession>A0A839Z2P7</accession>
<dbReference type="Proteomes" id="UP000533469">
    <property type="component" value="Unassembled WGS sequence"/>
</dbReference>
<proteinExistence type="predicted"/>
<feature type="compositionally biased region" description="Basic and acidic residues" evidence="1">
    <location>
        <begin position="19"/>
        <end position="29"/>
    </location>
</feature>
<dbReference type="RefSeq" id="WP_183189127.1">
    <property type="nucleotide sequence ID" value="NZ_JACICD010000002.1"/>
</dbReference>
<gene>
    <name evidence="2" type="ORF">FHS55_001579</name>
</gene>
<feature type="region of interest" description="Disordered" evidence="1">
    <location>
        <begin position="1"/>
        <end position="29"/>
    </location>
</feature>
<dbReference type="EMBL" id="JACICD010000002">
    <property type="protein sequence ID" value="MBB3770984.1"/>
    <property type="molecule type" value="Genomic_DNA"/>
</dbReference>